<comment type="pathway">
    <text evidence="4">Glycan metabolism; heparan sulfate biosynthesis.</text>
</comment>
<proteinExistence type="inferred from homology"/>
<evidence type="ECO:0000256" key="14">
    <source>
        <dbReference type="ARBA" id="ARBA00023034"/>
    </source>
</evidence>
<keyword evidence="11" id="KW-0256">Endoplasmic reticulum</keyword>
<dbReference type="AlphaFoldDB" id="A0AAD5SDI4"/>
<comment type="similarity">
    <text evidence="5">Belongs to the glycosyltransferase 14 family. XylT subfamily.</text>
</comment>
<dbReference type="Proteomes" id="UP001212841">
    <property type="component" value="Unassembled WGS sequence"/>
</dbReference>
<evidence type="ECO:0000256" key="3">
    <source>
        <dbReference type="ARBA" id="ARBA00004840"/>
    </source>
</evidence>
<keyword evidence="10" id="KW-0479">Metal-binding</keyword>
<evidence type="ECO:0000256" key="19">
    <source>
        <dbReference type="ARBA" id="ARBA00047847"/>
    </source>
</evidence>
<keyword evidence="8" id="KW-0808">Transferase</keyword>
<organism evidence="22 23">
    <name type="scientific">Rhizophlyctis rosea</name>
    <dbReference type="NCBI Taxonomy" id="64517"/>
    <lineage>
        <taxon>Eukaryota</taxon>
        <taxon>Fungi</taxon>
        <taxon>Fungi incertae sedis</taxon>
        <taxon>Chytridiomycota</taxon>
        <taxon>Chytridiomycota incertae sedis</taxon>
        <taxon>Chytridiomycetes</taxon>
        <taxon>Rhizophlyctidales</taxon>
        <taxon>Rhizophlyctidaceae</taxon>
        <taxon>Rhizophlyctis</taxon>
    </lineage>
</organism>
<accession>A0AAD5SDI4</accession>
<evidence type="ECO:0000313" key="23">
    <source>
        <dbReference type="Proteomes" id="UP001212841"/>
    </source>
</evidence>
<feature type="compositionally biased region" description="Low complexity" evidence="20">
    <location>
        <begin position="58"/>
        <end position="80"/>
    </location>
</feature>
<keyword evidence="16" id="KW-1015">Disulfide bond</keyword>
<evidence type="ECO:0000256" key="12">
    <source>
        <dbReference type="ARBA" id="ARBA00022968"/>
    </source>
</evidence>
<feature type="transmembrane region" description="Helical" evidence="21">
    <location>
        <begin position="12"/>
        <end position="32"/>
    </location>
</feature>
<feature type="region of interest" description="Disordered" evidence="20">
    <location>
        <begin position="385"/>
        <end position="408"/>
    </location>
</feature>
<name>A0AAD5SDI4_9FUNG</name>
<evidence type="ECO:0000256" key="11">
    <source>
        <dbReference type="ARBA" id="ARBA00022824"/>
    </source>
</evidence>
<dbReference type="InterPro" id="IPR043538">
    <property type="entry name" value="XYLT"/>
</dbReference>
<evidence type="ECO:0000256" key="7">
    <source>
        <dbReference type="ARBA" id="ARBA00022676"/>
    </source>
</evidence>
<dbReference type="GO" id="GO:0000139">
    <property type="term" value="C:Golgi membrane"/>
    <property type="evidence" value="ECO:0007669"/>
    <property type="project" value="UniProtKB-SubCell"/>
</dbReference>
<comment type="catalytic activity">
    <reaction evidence="19">
        <text>UDP-alpha-D-xylose + L-seryl-[protein] = 3-O-(beta-D-xylosyl)-L-seryl-[protein] + UDP + H(+)</text>
        <dbReference type="Rhea" id="RHEA:50192"/>
        <dbReference type="Rhea" id="RHEA-COMP:9863"/>
        <dbReference type="Rhea" id="RHEA-COMP:12567"/>
        <dbReference type="ChEBI" id="CHEBI:15378"/>
        <dbReference type="ChEBI" id="CHEBI:29999"/>
        <dbReference type="ChEBI" id="CHEBI:57632"/>
        <dbReference type="ChEBI" id="CHEBI:58223"/>
        <dbReference type="ChEBI" id="CHEBI:132085"/>
        <dbReference type="EC" id="2.4.2.26"/>
    </reaction>
</comment>
<sequence>MPRRLAWGGRIAARRVRLLVIILGIGLLLYLIPSTRPYLSHGDSTDTKFIPDPYDQLTSTSEHPSPSSSLNTTNSTSPSSRILDPSLTPLLKTALTHRTFTAMGFQTCKMLNNARFDSFVNIKPLGGSVVEVNPTMEEFVDLIDERAEAVVDWLKAAVNPEDAHRYACYIAAEGTAHYLNMTERPLMHQLHPPTYFRDLIPAIEPQQSRIPGPRRKYKIAYLFLVHEVLGFPQLEMLINILDDGQALLLIHVDARSDSLHAQLTHFITKREKSSRLPLGSGNVFLAKKRFPCIWGHSSLVLAQLSGFWELRDLAEWEYVVNLSNFDWPLVRNGKILEVLNGADEGKGAKNWIEFWVDTSEFVLFLHSFYRSDRLRLNQEVLPFPTRTPSRTRLPRASSNRRPLPREPS</sequence>
<keyword evidence="9 21" id="KW-0812">Transmembrane</keyword>
<protein>
    <recommendedName>
        <fullName evidence="6">protein xylosyltransferase</fullName>
        <ecNumber evidence="6">2.4.2.26</ecNumber>
    </recommendedName>
    <alternativeName>
        <fullName evidence="18">Peptide O-xylosyltransferase</fullName>
    </alternativeName>
</protein>
<reference evidence="22" key="1">
    <citation type="submission" date="2020-05" db="EMBL/GenBank/DDBJ databases">
        <title>Phylogenomic resolution of chytrid fungi.</title>
        <authorList>
            <person name="Stajich J.E."/>
            <person name="Amses K."/>
            <person name="Simmons R."/>
            <person name="Seto K."/>
            <person name="Myers J."/>
            <person name="Bonds A."/>
            <person name="Quandt C.A."/>
            <person name="Barry K."/>
            <person name="Liu P."/>
            <person name="Grigoriev I."/>
            <person name="Longcore J.E."/>
            <person name="James T.Y."/>
        </authorList>
    </citation>
    <scope>NUCLEOTIDE SEQUENCE</scope>
    <source>
        <strain evidence="22">JEL0318</strain>
    </source>
</reference>
<evidence type="ECO:0000313" key="22">
    <source>
        <dbReference type="EMBL" id="KAJ3051908.1"/>
    </source>
</evidence>
<keyword evidence="23" id="KW-1185">Reference proteome</keyword>
<dbReference type="EC" id="2.4.2.26" evidence="6"/>
<evidence type="ECO:0000256" key="4">
    <source>
        <dbReference type="ARBA" id="ARBA00005093"/>
    </source>
</evidence>
<evidence type="ECO:0000256" key="13">
    <source>
        <dbReference type="ARBA" id="ARBA00022989"/>
    </source>
</evidence>
<evidence type="ECO:0000256" key="21">
    <source>
        <dbReference type="SAM" id="Phobius"/>
    </source>
</evidence>
<comment type="pathway">
    <text evidence="3">Glycan metabolism; chondroitin sulfate biosynthesis.</text>
</comment>
<dbReference type="PANTHER" id="PTHR46025">
    <property type="entry name" value="XYLOSYLTRANSFERASE OXT"/>
    <property type="match status" value="1"/>
</dbReference>
<keyword evidence="12" id="KW-0735">Signal-anchor</keyword>
<dbReference type="InterPro" id="IPR003406">
    <property type="entry name" value="Glyco_trans_14"/>
</dbReference>
<evidence type="ECO:0000256" key="2">
    <source>
        <dbReference type="ARBA" id="ARBA00004648"/>
    </source>
</evidence>
<dbReference type="EMBL" id="JADGJD010000345">
    <property type="protein sequence ID" value="KAJ3051908.1"/>
    <property type="molecule type" value="Genomic_DNA"/>
</dbReference>
<dbReference type="GO" id="GO:0015012">
    <property type="term" value="P:heparan sulfate proteoglycan biosynthetic process"/>
    <property type="evidence" value="ECO:0007669"/>
    <property type="project" value="TreeGrafter"/>
</dbReference>
<evidence type="ECO:0000256" key="16">
    <source>
        <dbReference type="ARBA" id="ARBA00023157"/>
    </source>
</evidence>
<evidence type="ECO:0000256" key="18">
    <source>
        <dbReference type="ARBA" id="ARBA00042865"/>
    </source>
</evidence>
<feature type="compositionally biased region" description="Low complexity" evidence="20">
    <location>
        <begin position="385"/>
        <end position="397"/>
    </location>
</feature>
<keyword evidence="13 21" id="KW-1133">Transmembrane helix</keyword>
<gene>
    <name evidence="22" type="ORF">HK097_007076</name>
</gene>
<dbReference type="PANTHER" id="PTHR46025:SF3">
    <property type="entry name" value="XYLOSYLTRANSFERASE OXT"/>
    <property type="match status" value="1"/>
</dbReference>
<evidence type="ECO:0000256" key="9">
    <source>
        <dbReference type="ARBA" id="ARBA00022692"/>
    </source>
</evidence>
<keyword evidence="17" id="KW-0325">Glycoprotein</keyword>
<comment type="caution">
    <text evidence="22">The sequence shown here is derived from an EMBL/GenBank/DDBJ whole genome shotgun (WGS) entry which is preliminary data.</text>
</comment>
<comment type="subcellular location">
    <subcellularLocation>
        <location evidence="2">Endoplasmic reticulum membrane</location>
        <topology evidence="2">Single-pass type II membrane protein</topology>
    </subcellularLocation>
    <subcellularLocation>
        <location evidence="1">Golgi apparatus membrane</location>
        <topology evidence="1">Single-pass type II membrane protein</topology>
    </subcellularLocation>
</comment>
<keyword evidence="15 21" id="KW-0472">Membrane</keyword>
<dbReference type="GO" id="GO:0005789">
    <property type="term" value="C:endoplasmic reticulum membrane"/>
    <property type="evidence" value="ECO:0007669"/>
    <property type="project" value="UniProtKB-SubCell"/>
</dbReference>
<evidence type="ECO:0000256" key="20">
    <source>
        <dbReference type="SAM" id="MobiDB-lite"/>
    </source>
</evidence>
<dbReference type="GO" id="GO:0030158">
    <property type="term" value="F:protein xylosyltransferase activity"/>
    <property type="evidence" value="ECO:0007669"/>
    <property type="project" value="UniProtKB-EC"/>
</dbReference>
<dbReference type="GO" id="GO:0050650">
    <property type="term" value="P:chondroitin sulfate proteoglycan biosynthetic process"/>
    <property type="evidence" value="ECO:0007669"/>
    <property type="project" value="TreeGrafter"/>
</dbReference>
<evidence type="ECO:0000256" key="15">
    <source>
        <dbReference type="ARBA" id="ARBA00023136"/>
    </source>
</evidence>
<evidence type="ECO:0000256" key="17">
    <source>
        <dbReference type="ARBA" id="ARBA00023180"/>
    </source>
</evidence>
<evidence type="ECO:0000256" key="5">
    <source>
        <dbReference type="ARBA" id="ARBA00010195"/>
    </source>
</evidence>
<evidence type="ECO:0000256" key="6">
    <source>
        <dbReference type="ARBA" id="ARBA00011972"/>
    </source>
</evidence>
<dbReference type="GO" id="GO:0046872">
    <property type="term" value="F:metal ion binding"/>
    <property type="evidence" value="ECO:0007669"/>
    <property type="project" value="UniProtKB-KW"/>
</dbReference>
<keyword evidence="7" id="KW-0328">Glycosyltransferase</keyword>
<evidence type="ECO:0000256" key="10">
    <source>
        <dbReference type="ARBA" id="ARBA00022723"/>
    </source>
</evidence>
<keyword evidence="14" id="KW-0333">Golgi apparatus</keyword>
<evidence type="ECO:0000256" key="1">
    <source>
        <dbReference type="ARBA" id="ARBA00004323"/>
    </source>
</evidence>
<dbReference type="Pfam" id="PF02485">
    <property type="entry name" value="Branch"/>
    <property type="match status" value="1"/>
</dbReference>
<evidence type="ECO:0000256" key="8">
    <source>
        <dbReference type="ARBA" id="ARBA00022679"/>
    </source>
</evidence>
<feature type="region of interest" description="Disordered" evidence="20">
    <location>
        <begin position="50"/>
        <end position="85"/>
    </location>
</feature>